<dbReference type="SUPFAM" id="SSF53850">
    <property type="entry name" value="Periplasmic binding protein-like II"/>
    <property type="match status" value="1"/>
</dbReference>
<evidence type="ECO:0000256" key="3">
    <source>
        <dbReference type="ARBA" id="ARBA00022448"/>
    </source>
</evidence>
<dbReference type="EMBL" id="CYZE01000001">
    <property type="protein sequence ID" value="CUN42498.1"/>
    <property type="molecule type" value="Genomic_DNA"/>
</dbReference>
<protein>
    <submittedName>
        <fullName evidence="7">Family 5 extracellular solute-binding protein</fullName>
    </submittedName>
</protein>
<evidence type="ECO:0000313" key="8">
    <source>
        <dbReference type="Proteomes" id="UP000095651"/>
    </source>
</evidence>
<dbReference type="GO" id="GO:1904680">
    <property type="term" value="F:peptide transmembrane transporter activity"/>
    <property type="evidence" value="ECO:0007669"/>
    <property type="project" value="TreeGrafter"/>
</dbReference>
<dbReference type="PROSITE" id="PS01040">
    <property type="entry name" value="SBP_BACTERIAL_5"/>
    <property type="match status" value="1"/>
</dbReference>
<keyword evidence="4 5" id="KW-0732">Signal</keyword>
<reference evidence="7 8" key="1">
    <citation type="submission" date="2015-09" db="EMBL/GenBank/DDBJ databases">
        <authorList>
            <consortium name="Pathogen Informatics"/>
        </authorList>
    </citation>
    <scope>NUCLEOTIDE SEQUENCE [LARGE SCALE GENOMIC DNA]</scope>
    <source>
        <strain evidence="7 8">2789STDY5608850</strain>
    </source>
</reference>
<dbReference type="Proteomes" id="UP000095651">
    <property type="component" value="Unassembled WGS sequence"/>
</dbReference>
<dbReference type="GO" id="GO:0043190">
    <property type="term" value="C:ATP-binding cassette (ABC) transporter complex"/>
    <property type="evidence" value="ECO:0007669"/>
    <property type="project" value="InterPro"/>
</dbReference>
<dbReference type="PANTHER" id="PTHR30290">
    <property type="entry name" value="PERIPLASMIC BINDING COMPONENT OF ABC TRANSPORTER"/>
    <property type="match status" value="1"/>
</dbReference>
<proteinExistence type="inferred from homology"/>
<dbReference type="CDD" id="cd08504">
    <property type="entry name" value="PBP2_OppA"/>
    <property type="match status" value="1"/>
</dbReference>
<accession>A0A173WWQ4</accession>
<feature type="domain" description="Solute-binding protein family 5" evidence="6">
    <location>
        <begin position="101"/>
        <end position="492"/>
    </location>
</feature>
<gene>
    <name evidence="7" type="primary">oppA_1</name>
    <name evidence="7" type="ORF">ERS852407_00141</name>
</gene>
<dbReference type="InterPro" id="IPR000914">
    <property type="entry name" value="SBP_5_dom"/>
</dbReference>
<dbReference type="RefSeq" id="WP_055652608.1">
    <property type="nucleotide sequence ID" value="NZ_CABIXC010000001.1"/>
</dbReference>
<dbReference type="FunFam" id="3.10.105.10:FF:000001">
    <property type="entry name" value="Oligopeptide ABC transporter, oligopeptide-binding protein"/>
    <property type="match status" value="1"/>
</dbReference>
<dbReference type="InterPro" id="IPR030678">
    <property type="entry name" value="Peptide/Ni-bd"/>
</dbReference>
<evidence type="ECO:0000313" key="7">
    <source>
        <dbReference type="EMBL" id="CUN42498.1"/>
    </source>
</evidence>
<dbReference type="PROSITE" id="PS51257">
    <property type="entry name" value="PROKAR_LIPOPROTEIN"/>
    <property type="match status" value="1"/>
</dbReference>
<feature type="signal peptide" evidence="5">
    <location>
        <begin position="1"/>
        <end position="22"/>
    </location>
</feature>
<dbReference type="InterPro" id="IPR023765">
    <property type="entry name" value="SBP_5_CS"/>
</dbReference>
<dbReference type="Gene3D" id="3.10.105.10">
    <property type="entry name" value="Dipeptide-binding Protein, Domain 3"/>
    <property type="match status" value="1"/>
</dbReference>
<evidence type="ECO:0000256" key="4">
    <source>
        <dbReference type="ARBA" id="ARBA00022729"/>
    </source>
</evidence>
<organism evidence="7 8">
    <name type="scientific">Hungatella hathewayi</name>
    <dbReference type="NCBI Taxonomy" id="154046"/>
    <lineage>
        <taxon>Bacteria</taxon>
        <taxon>Bacillati</taxon>
        <taxon>Bacillota</taxon>
        <taxon>Clostridia</taxon>
        <taxon>Lachnospirales</taxon>
        <taxon>Lachnospiraceae</taxon>
        <taxon>Hungatella</taxon>
    </lineage>
</organism>
<evidence type="ECO:0000259" key="6">
    <source>
        <dbReference type="Pfam" id="PF00496"/>
    </source>
</evidence>
<dbReference type="PIRSF" id="PIRSF002741">
    <property type="entry name" value="MppA"/>
    <property type="match status" value="1"/>
</dbReference>
<dbReference type="Gene3D" id="3.40.190.10">
    <property type="entry name" value="Periplasmic binding protein-like II"/>
    <property type="match status" value="1"/>
</dbReference>
<evidence type="ECO:0000256" key="1">
    <source>
        <dbReference type="ARBA" id="ARBA00004193"/>
    </source>
</evidence>
<name>A0A173WWQ4_9FIRM</name>
<dbReference type="Pfam" id="PF00496">
    <property type="entry name" value="SBP_bac_5"/>
    <property type="match status" value="1"/>
</dbReference>
<sequence length="569" mass="62103">MKKTALVLAAVMASGMILTACGGNKTADAPTTKAADTTTTAAAAEGETAAPAEEGGSALDLAVQVGPDPETVDPALNSAVDGANMIIHAFETLMIVDKDNKIVPGQAESYEVSDDGLTYTFHLRKGLKWSDGSPLTANDFVYAWQRLADPNTAAPYAGDMLGYVKGYEEAAGGNLEALGVSASDDDTFVVELSVPCVYFSKLVTHASMVPIQKATVDANGDQWTLTPETYISNGPLKMIEWVPGSHITFAKNENYWNADAIKLNTLKFVLMEDSNAAYSAYQTGEVQMIKDVPTEEVPSLRGQEDFHVDPIMGTYYLSFQTEKAPFDNPDVRMALSLAIDRDYVANTVMQGTYSPATNFVGPGLSDAEDGSSFEETTRKNNGGDFFDVANHDADVAKAKELLANAGYPDGAGFPTVEYMTNDAGYHKPLAEYLQSCWKEELGINMDIKVVEWSTFTPTRRAGDFQMARNGWVYDYDDPSNMLNLMKSTSGNNDGKYNNPEVDKMLDEANSTADVAEHYQKLHDAENMILADAAMAPVAYYNDFYLQDPKLKGTWHSPYGYWYFMYATMD</sequence>
<dbReference type="GO" id="GO:0015833">
    <property type="term" value="P:peptide transport"/>
    <property type="evidence" value="ECO:0007669"/>
    <property type="project" value="TreeGrafter"/>
</dbReference>
<dbReference type="GO" id="GO:0030288">
    <property type="term" value="C:outer membrane-bounded periplasmic space"/>
    <property type="evidence" value="ECO:0007669"/>
    <property type="project" value="UniProtKB-ARBA"/>
</dbReference>
<dbReference type="AlphaFoldDB" id="A0A173WWQ4"/>
<dbReference type="Gene3D" id="3.90.76.10">
    <property type="entry name" value="Dipeptide-binding Protein, Domain 1"/>
    <property type="match status" value="1"/>
</dbReference>
<feature type="chain" id="PRO_5039032642" evidence="5">
    <location>
        <begin position="23"/>
        <end position="569"/>
    </location>
</feature>
<dbReference type="InterPro" id="IPR039424">
    <property type="entry name" value="SBP_5"/>
</dbReference>
<comment type="similarity">
    <text evidence="2">Belongs to the bacterial solute-binding protein 5 family.</text>
</comment>
<comment type="subcellular location">
    <subcellularLocation>
        <location evidence="1">Cell membrane</location>
        <topology evidence="1">Lipid-anchor</topology>
    </subcellularLocation>
</comment>
<keyword evidence="3" id="KW-0813">Transport</keyword>
<dbReference type="PANTHER" id="PTHR30290:SF10">
    <property type="entry name" value="PERIPLASMIC OLIGOPEPTIDE-BINDING PROTEIN-RELATED"/>
    <property type="match status" value="1"/>
</dbReference>
<dbReference type="FunFam" id="3.90.76.10:FF:000001">
    <property type="entry name" value="Oligopeptide ABC transporter substrate-binding protein"/>
    <property type="match status" value="1"/>
</dbReference>
<evidence type="ECO:0000256" key="5">
    <source>
        <dbReference type="SAM" id="SignalP"/>
    </source>
</evidence>
<evidence type="ECO:0000256" key="2">
    <source>
        <dbReference type="ARBA" id="ARBA00005695"/>
    </source>
</evidence>